<dbReference type="RefSeq" id="WP_024088656.1">
    <property type="nucleotide sequence ID" value="NC_023135.1"/>
</dbReference>
<evidence type="ECO:0000313" key="4">
    <source>
        <dbReference type="EMBL" id="AHC99589.1"/>
    </source>
</evidence>
<dbReference type="SUPFAM" id="SSF51735">
    <property type="entry name" value="NAD(P)-binding Rossmann-fold domains"/>
    <property type="match status" value="1"/>
</dbReference>
<dbReference type="InterPro" id="IPR036291">
    <property type="entry name" value="NAD(P)-bd_dom_sf"/>
</dbReference>
<keyword evidence="5" id="KW-1185">Reference proteome</keyword>
<evidence type="ECO:0000313" key="5">
    <source>
        <dbReference type="Proteomes" id="UP000018780"/>
    </source>
</evidence>
<dbReference type="AlphaFoldDB" id="V9VQH6"/>
<name>V9VQH6_9RHOB</name>
<keyword evidence="2" id="KW-0520">NAD</keyword>
<sequence>MTANVLFAGRADAWPAYEPLLKAELSRLGTDADLRNEFAPEDVDYIVFAPSGPVSDFAPFTRLKAVLSLWAGVEKIVPVVPVGVPLTRMVDSGLAQGMTEWVVGHTLRYHLGMDAHLRGQNGIWEPQAPPLAKDRRVTVLGLGALGTASAQALATLGFQVSGWSRSQKEIEGITCHTGPEGLKAALAQAEIVILLLPDTPATENTLNAETLAMLPKGARIINPGRGPLIDDSALLAALGSGQIAHATLDVFRVEPLPPEHPYWAHPNVTVTPHIASETRESTAAEVIAENIRRGEAGEPLLHLVDRSFGY</sequence>
<dbReference type="InterPro" id="IPR029753">
    <property type="entry name" value="D-isomer_DH_CS"/>
</dbReference>
<accession>V9VQH6</accession>
<protein>
    <submittedName>
        <fullName evidence="4">Hydroxyacid dehydrogenase</fullName>
    </submittedName>
</protein>
<dbReference type="InterPro" id="IPR006140">
    <property type="entry name" value="D-isomer_DH_NAD-bd"/>
</dbReference>
<gene>
    <name evidence="4" type="ORF">METH_01690</name>
</gene>
<reference evidence="4 5" key="1">
    <citation type="submission" date="2013-09" db="EMBL/GenBank/DDBJ databases">
        <authorList>
            <consortium name="DOE Joint Genome Institute"/>
            <person name="Klenk H.-P."/>
            <person name="Huntemann M."/>
            <person name="Han J."/>
            <person name="Chen A."/>
            <person name="Kyrpides N."/>
            <person name="Mavromatis K."/>
            <person name="Markowitz V."/>
            <person name="Palaniappan K."/>
            <person name="Ivanova N."/>
            <person name="Schaumberg A."/>
            <person name="Pati A."/>
            <person name="Liolios K."/>
            <person name="Nordberg H.P."/>
            <person name="Cantor M.N."/>
            <person name="Hua S.X."/>
            <person name="Woyke T."/>
        </authorList>
    </citation>
    <scope>NUCLEOTIDE SEQUENCE [LARGE SCALE GENOMIC DNA]</scope>
    <source>
        <strain evidence="4 5">DSM 14336</strain>
    </source>
</reference>
<dbReference type="CDD" id="cd12164">
    <property type="entry name" value="GDH_like_2"/>
    <property type="match status" value="1"/>
</dbReference>
<keyword evidence="1" id="KW-0560">Oxidoreductase</keyword>
<dbReference type="PROSITE" id="PS00671">
    <property type="entry name" value="D_2_HYDROXYACID_DH_3"/>
    <property type="match status" value="1"/>
</dbReference>
<dbReference type="HOGENOM" id="CLU_019796_1_0_5"/>
<dbReference type="KEGG" id="lmd:METH_01690"/>
<evidence type="ECO:0000259" key="3">
    <source>
        <dbReference type="Pfam" id="PF02826"/>
    </source>
</evidence>
<evidence type="ECO:0000256" key="2">
    <source>
        <dbReference type="ARBA" id="ARBA00023027"/>
    </source>
</evidence>
<organism evidence="4 5">
    <name type="scientific">Leisingera methylohalidivorans DSM 14336</name>
    <dbReference type="NCBI Taxonomy" id="999552"/>
    <lineage>
        <taxon>Bacteria</taxon>
        <taxon>Pseudomonadati</taxon>
        <taxon>Pseudomonadota</taxon>
        <taxon>Alphaproteobacteria</taxon>
        <taxon>Rhodobacterales</taxon>
        <taxon>Roseobacteraceae</taxon>
        <taxon>Leisingera</taxon>
    </lineage>
</organism>
<evidence type="ECO:0000256" key="1">
    <source>
        <dbReference type="ARBA" id="ARBA00023002"/>
    </source>
</evidence>
<dbReference type="EMBL" id="CP006773">
    <property type="protein sequence ID" value="AHC99589.1"/>
    <property type="molecule type" value="Genomic_DNA"/>
</dbReference>
<dbReference type="OrthoDB" id="9787219at2"/>
<dbReference type="Proteomes" id="UP000018780">
    <property type="component" value="Chromosome"/>
</dbReference>
<dbReference type="PANTHER" id="PTHR43333">
    <property type="entry name" value="2-HACID_DH_C DOMAIN-CONTAINING PROTEIN"/>
    <property type="match status" value="1"/>
</dbReference>
<dbReference type="PATRIC" id="fig|999552.6.peg.336"/>
<dbReference type="GO" id="GO:0051287">
    <property type="term" value="F:NAD binding"/>
    <property type="evidence" value="ECO:0007669"/>
    <property type="project" value="InterPro"/>
</dbReference>
<dbReference type="Gene3D" id="3.40.50.720">
    <property type="entry name" value="NAD(P)-binding Rossmann-like Domain"/>
    <property type="match status" value="2"/>
</dbReference>
<proteinExistence type="predicted"/>
<feature type="domain" description="D-isomer specific 2-hydroxyacid dehydrogenase NAD-binding" evidence="3">
    <location>
        <begin position="120"/>
        <end position="275"/>
    </location>
</feature>
<dbReference type="PANTHER" id="PTHR43333:SF1">
    <property type="entry name" value="D-ISOMER SPECIFIC 2-HYDROXYACID DEHYDROGENASE NAD-BINDING DOMAIN-CONTAINING PROTEIN"/>
    <property type="match status" value="1"/>
</dbReference>
<dbReference type="Pfam" id="PF02826">
    <property type="entry name" value="2-Hacid_dh_C"/>
    <property type="match status" value="1"/>
</dbReference>
<dbReference type="STRING" id="999552.METH_01690"/>
<dbReference type="GO" id="GO:0016616">
    <property type="term" value="F:oxidoreductase activity, acting on the CH-OH group of donors, NAD or NADP as acceptor"/>
    <property type="evidence" value="ECO:0007669"/>
    <property type="project" value="UniProtKB-ARBA"/>
</dbReference>